<feature type="domain" description="Rhodopsin" evidence="3">
    <location>
        <begin position="35"/>
        <end position="266"/>
    </location>
</feature>
<dbReference type="PANTHER" id="PTHR38794">
    <property type="entry name" value="INTEGRAL MEMBRANE PROTEIN"/>
    <property type="match status" value="1"/>
</dbReference>
<feature type="transmembrane region" description="Helical" evidence="2">
    <location>
        <begin position="129"/>
        <end position="148"/>
    </location>
</feature>
<keyword evidence="2" id="KW-0812">Transmembrane</keyword>
<evidence type="ECO:0000256" key="2">
    <source>
        <dbReference type="SAM" id="Phobius"/>
    </source>
</evidence>
<dbReference type="InterPro" id="IPR049326">
    <property type="entry name" value="Rhodopsin_dom_fungi"/>
</dbReference>
<evidence type="ECO:0000256" key="1">
    <source>
        <dbReference type="SAM" id="MobiDB-lite"/>
    </source>
</evidence>
<feature type="compositionally biased region" description="Low complexity" evidence="1">
    <location>
        <begin position="288"/>
        <end position="308"/>
    </location>
</feature>
<gene>
    <name evidence="4" type="ORF">AJ80_03717</name>
</gene>
<keyword evidence="2" id="KW-1133">Transmembrane helix</keyword>
<proteinExistence type="predicted"/>
<feature type="transmembrane region" description="Helical" evidence="2">
    <location>
        <begin position="97"/>
        <end position="122"/>
    </location>
</feature>
<evidence type="ECO:0000313" key="5">
    <source>
        <dbReference type="Proteomes" id="UP000224634"/>
    </source>
</evidence>
<dbReference type="Pfam" id="PF20684">
    <property type="entry name" value="Fung_rhodopsin"/>
    <property type="match status" value="1"/>
</dbReference>
<accession>A0A2B7YHH4</accession>
<dbReference type="OrthoDB" id="3918601at2759"/>
<organism evidence="4 5">
    <name type="scientific">Polytolypa hystricis (strain UAMH7299)</name>
    <dbReference type="NCBI Taxonomy" id="1447883"/>
    <lineage>
        <taxon>Eukaryota</taxon>
        <taxon>Fungi</taxon>
        <taxon>Dikarya</taxon>
        <taxon>Ascomycota</taxon>
        <taxon>Pezizomycotina</taxon>
        <taxon>Eurotiomycetes</taxon>
        <taxon>Eurotiomycetidae</taxon>
        <taxon>Onygenales</taxon>
        <taxon>Onygenales incertae sedis</taxon>
        <taxon>Polytolypa</taxon>
    </lineage>
</organism>
<sequence>MSSSKITDDDKSALIDILVWFLLITECLAVGTVAITKLAIRRRLGREDYLVILSLVFAIGQSVAVSRQTANGFGQRQNTLEPDQIASVLKGEYAADILLLAGICVAKLSLLAFISSITFVTAYTNAVRVLAIVVILWTISSVFVTAFQCHFPEPWNYIGNVCIDRSSFWNYYCAMNILTDIGQIVIMFVIAARMQTSVDRKATVAFVFTARIIVVAAVAGQIVYFNRTVDSLDRTFDPWPKTLATQIVQNLSIVTACIPYLKPFLESLESGVMRNDDQRRRQQLTGEYSGSYSRSKNNNNSKRSSSGLKAFKNKISSKASSSHDSNVHELNMFVPAVERKTNKATAERAEREWDDNNSQSSQARIIKETRTWTVDVRSAGPT</sequence>
<dbReference type="EMBL" id="PDNA01000043">
    <property type="protein sequence ID" value="PGH20067.1"/>
    <property type="molecule type" value="Genomic_DNA"/>
</dbReference>
<evidence type="ECO:0000259" key="3">
    <source>
        <dbReference type="Pfam" id="PF20684"/>
    </source>
</evidence>
<comment type="caution">
    <text evidence="4">The sequence shown here is derived from an EMBL/GenBank/DDBJ whole genome shotgun (WGS) entry which is preliminary data.</text>
</comment>
<evidence type="ECO:0000313" key="4">
    <source>
        <dbReference type="EMBL" id="PGH20067.1"/>
    </source>
</evidence>
<name>A0A2B7YHH4_POLH7</name>
<feature type="region of interest" description="Disordered" evidence="1">
    <location>
        <begin position="341"/>
        <end position="366"/>
    </location>
</feature>
<feature type="transmembrane region" description="Helical" evidence="2">
    <location>
        <begin position="48"/>
        <end position="66"/>
    </location>
</feature>
<protein>
    <recommendedName>
        <fullName evidence="3">Rhodopsin domain-containing protein</fullName>
    </recommendedName>
</protein>
<feature type="region of interest" description="Disordered" evidence="1">
    <location>
        <begin position="285"/>
        <end position="308"/>
    </location>
</feature>
<feature type="compositionally biased region" description="Basic and acidic residues" evidence="1">
    <location>
        <begin position="341"/>
        <end position="351"/>
    </location>
</feature>
<keyword evidence="5" id="KW-1185">Reference proteome</keyword>
<keyword evidence="2" id="KW-0472">Membrane</keyword>
<feature type="transmembrane region" description="Helical" evidence="2">
    <location>
        <begin position="17"/>
        <end position="36"/>
    </location>
</feature>
<dbReference type="PANTHER" id="PTHR38794:SF1">
    <property type="entry name" value="INTEGRAL MEMBRANE PROTEIN"/>
    <property type="match status" value="1"/>
</dbReference>
<dbReference type="Proteomes" id="UP000224634">
    <property type="component" value="Unassembled WGS sequence"/>
</dbReference>
<feature type="transmembrane region" description="Helical" evidence="2">
    <location>
        <begin position="168"/>
        <end position="192"/>
    </location>
</feature>
<dbReference type="AlphaFoldDB" id="A0A2B7YHH4"/>
<feature type="transmembrane region" description="Helical" evidence="2">
    <location>
        <begin position="204"/>
        <end position="225"/>
    </location>
</feature>
<reference evidence="4 5" key="1">
    <citation type="submission" date="2017-10" db="EMBL/GenBank/DDBJ databases">
        <title>Comparative genomics in systemic dimorphic fungi from Ajellomycetaceae.</title>
        <authorList>
            <person name="Munoz J.F."/>
            <person name="Mcewen J.G."/>
            <person name="Clay O.K."/>
            <person name="Cuomo C.A."/>
        </authorList>
    </citation>
    <scope>NUCLEOTIDE SEQUENCE [LARGE SCALE GENOMIC DNA]</scope>
    <source>
        <strain evidence="4 5">UAMH7299</strain>
    </source>
</reference>